<reference evidence="10" key="1">
    <citation type="submission" date="2025-08" db="UniProtKB">
        <authorList>
            <consortium name="Ensembl"/>
        </authorList>
    </citation>
    <scope>IDENTIFICATION</scope>
</reference>
<feature type="repeat" description="ANK" evidence="7">
    <location>
        <begin position="389"/>
        <end position="421"/>
    </location>
</feature>
<sequence>MCKTHPFGVGTTDTLTRMLKSLFLTSFLSPLCTQATTMQFLRGVMETVSAVSNLFSNPYRVREVPLSDYSGGGKVKLKEEGRMVLYKNTPCQSWDCLLKCPDTPTVALRLFQVNSEEDAMNWFPQYALKLRPFYETLPLPKPEAVQPIVDCLRSHADWSSAHIAVDTGLRECLKHNHVQSCCKALEREDAAGQTPLHLACERGEVACVRELLEECQARTDIKDKNGETPMHCAAKQDSATIIQALCSRMCEGVNELNGAGETPLHVSCRLGRVEAVNALLGGGARCDIIGGSGYPIHAAMKYSEKGCAEAVLDADPGQLQVEDAVYGGTPLHWCKTAEMCRTLLERGCLVNYLSKTGESALHVLTKRGRFDASMVLLTHGGEPNLKGQDGNTALHLAMKMDHMELIKALIVFGADVEMHNDLGETPGLIAARTSKGFEDIMHVAAAVGAMSRGREEVDGIDRLLCLDGGGIKGLVLIQLLIALQKEAGRPIKELFDWVSGTSTGGILALAIVHGKDMEYLRCLYFRMKEQVFKGSRPYESAPLEDFLKKEFGENTMMTDVRHPRVMVTSVLADRHPGELHLFRNYDPPSLPRERPYAATATFLPLTIPQEQVVWRAARSSGAAPTYFRPMGRFLDGGLLANNPTLDAMTEIHQYNKSLKGRGSEVQRLGVVVSLGTGKPPQVVVNSVDVFRPSNPLELAKSFVGAKELGKMLVDCCTDSDGCAVDRARSWCEMTDTVYHRLSPQLSQEVMLDEVSDAVLVDMLWETQMYLYEQRENVQLLAQQLLNGY</sequence>
<evidence type="ECO:0000256" key="8">
    <source>
        <dbReference type="PROSITE-ProRule" id="PRU01161"/>
    </source>
</evidence>
<evidence type="ECO:0000256" key="4">
    <source>
        <dbReference type="ARBA" id="ARBA00023043"/>
    </source>
</evidence>
<evidence type="ECO:0000256" key="5">
    <source>
        <dbReference type="ARBA" id="ARBA00023098"/>
    </source>
</evidence>
<dbReference type="PROSITE" id="PS51635">
    <property type="entry name" value="PNPLA"/>
    <property type="match status" value="1"/>
</dbReference>
<keyword evidence="2" id="KW-0677">Repeat</keyword>
<feature type="short sequence motif" description="DGA/G" evidence="8">
    <location>
        <begin position="635"/>
        <end position="637"/>
    </location>
</feature>
<evidence type="ECO:0000256" key="1">
    <source>
        <dbReference type="ARBA" id="ARBA00013278"/>
    </source>
</evidence>
<accession>A0A674AS90</accession>
<dbReference type="EC" id="3.1.1.4" evidence="1"/>
<comment type="catalytic activity">
    <reaction evidence="6">
        <text>a 1,2-diacyl-sn-glycero-3-phosphocholine + H2O = a 1-acyl-sn-glycero-3-phosphocholine + a fatty acid + H(+)</text>
        <dbReference type="Rhea" id="RHEA:15801"/>
        <dbReference type="ChEBI" id="CHEBI:15377"/>
        <dbReference type="ChEBI" id="CHEBI:15378"/>
        <dbReference type="ChEBI" id="CHEBI:28868"/>
        <dbReference type="ChEBI" id="CHEBI:57643"/>
        <dbReference type="ChEBI" id="CHEBI:58168"/>
        <dbReference type="EC" id="3.1.1.4"/>
    </reaction>
    <physiologicalReaction direction="left-to-right" evidence="6">
        <dbReference type="Rhea" id="RHEA:15802"/>
    </physiologicalReaction>
</comment>
<dbReference type="InterPro" id="IPR002641">
    <property type="entry name" value="PNPLA_dom"/>
</dbReference>
<dbReference type="GO" id="GO:2000304">
    <property type="term" value="P:positive regulation of ceramide biosynthetic process"/>
    <property type="evidence" value="ECO:0007669"/>
    <property type="project" value="TreeGrafter"/>
</dbReference>
<dbReference type="InterPro" id="IPR036770">
    <property type="entry name" value="Ankyrin_rpt-contain_sf"/>
</dbReference>
<dbReference type="Pfam" id="PF12796">
    <property type="entry name" value="Ank_2"/>
    <property type="match status" value="2"/>
</dbReference>
<dbReference type="GO" id="GO:0047499">
    <property type="term" value="F:calcium-independent phospholipase A2 activity"/>
    <property type="evidence" value="ECO:0007669"/>
    <property type="project" value="InterPro"/>
</dbReference>
<feature type="repeat" description="ANK" evidence="7">
    <location>
        <begin position="356"/>
        <end position="388"/>
    </location>
</feature>
<keyword evidence="3 8" id="KW-0378">Hydrolase</keyword>
<dbReference type="Proteomes" id="UP000472277">
    <property type="component" value="Chromosome 38"/>
</dbReference>
<dbReference type="Ensembl" id="ENSSTUT00000065502.1">
    <property type="protein sequence ID" value="ENSSTUP00000062108.1"/>
    <property type="gene ID" value="ENSSTUG00000026720.1"/>
</dbReference>
<feature type="domain" description="PNPLA" evidence="9">
    <location>
        <begin position="464"/>
        <end position="648"/>
    </location>
</feature>
<feature type="repeat" description="ANK" evidence="7">
    <location>
        <begin position="259"/>
        <end position="291"/>
    </location>
</feature>
<keyword evidence="8" id="KW-0442">Lipid degradation</keyword>
<dbReference type="InterPro" id="IPR047148">
    <property type="entry name" value="PLPL9"/>
</dbReference>
<dbReference type="GO" id="GO:0035965">
    <property type="term" value="P:cardiolipin acyl-chain remodeling"/>
    <property type="evidence" value="ECO:0007669"/>
    <property type="project" value="TreeGrafter"/>
</dbReference>
<evidence type="ECO:0000256" key="2">
    <source>
        <dbReference type="ARBA" id="ARBA00022737"/>
    </source>
</evidence>
<feature type="short sequence motif" description="GXGXXG" evidence="8">
    <location>
        <begin position="468"/>
        <end position="473"/>
    </location>
</feature>
<dbReference type="PANTHER" id="PTHR24139:SF34">
    <property type="entry name" value="85_88 KDA CALCIUM-INDEPENDENT PHOSPHOLIPASE A2"/>
    <property type="match status" value="1"/>
</dbReference>
<feature type="active site" description="Proton acceptor" evidence="8">
    <location>
        <position position="635"/>
    </location>
</feature>
<feature type="repeat" description="ANK" evidence="7">
    <location>
        <begin position="191"/>
        <end position="224"/>
    </location>
</feature>
<dbReference type="SMART" id="SM00248">
    <property type="entry name" value="ANK"/>
    <property type="match status" value="6"/>
</dbReference>
<dbReference type="Gene3D" id="1.25.40.20">
    <property type="entry name" value="Ankyrin repeat-containing domain"/>
    <property type="match status" value="3"/>
</dbReference>
<evidence type="ECO:0000259" key="9">
    <source>
        <dbReference type="PROSITE" id="PS51635"/>
    </source>
</evidence>
<keyword evidence="11" id="KW-1185">Reference proteome</keyword>
<dbReference type="SUPFAM" id="SSF48403">
    <property type="entry name" value="Ankyrin repeat"/>
    <property type="match status" value="1"/>
</dbReference>
<gene>
    <name evidence="10" type="primary">PLA2G6</name>
    <name evidence="10" type="synonym">LOC115177739</name>
</gene>
<dbReference type="GeneTree" id="ENSGT00940000158756"/>
<dbReference type="PROSITE" id="PS50297">
    <property type="entry name" value="ANK_REP_REGION"/>
    <property type="match status" value="3"/>
</dbReference>
<keyword evidence="4 7" id="KW-0040">ANK repeat</keyword>
<name>A0A674AS90_SALTR</name>
<evidence type="ECO:0000256" key="6">
    <source>
        <dbReference type="ARBA" id="ARBA00023422"/>
    </source>
</evidence>
<dbReference type="InterPro" id="IPR016035">
    <property type="entry name" value="Acyl_Trfase/lysoPLipase"/>
</dbReference>
<organism evidence="10 11">
    <name type="scientific">Salmo trutta</name>
    <name type="common">Brown trout</name>
    <dbReference type="NCBI Taxonomy" id="8032"/>
    <lineage>
        <taxon>Eukaryota</taxon>
        <taxon>Metazoa</taxon>
        <taxon>Chordata</taxon>
        <taxon>Craniata</taxon>
        <taxon>Vertebrata</taxon>
        <taxon>Euteleostomi</taxon>
        <taxon>Actinopterygii</taxon>
        <taxon>Neopterygii</taxon>
        <taxon>Teleostei</taxon>
        <taxon>Protacanthopterygii</taxon>
        <taxon>Salmoniformes</taxon>
        <taxon>Salmonidae</taxon>
        <taxon>Salmoninae</taxon>
        <taxon>Salmo</taxon>
    </lineage>
</organism>
<dbReference type="GO" id="GO:0005739">
    <property type="term" value="C:mitochondrion"/>
    <property type="evidence" value="ECO:0007669"/>
    <property type="project" value="TreeGrafter"/>
</dbReference>
<dbReference type="PROSITE" id="PS50088">
    <property type="entry name" value="ANK_REPEAT"/>
    <property type="match status" value="4"/>
</dbReference>
<dbReference type="AlphaFoldDB" id="A0A674AS90"/>
<dbReference type="InterPro" id="IPR002110">
    <property type="entry name" value="Ankyrin_rpt"/>
</dbReference>
<dbReference type="Pfam" id="PF00023">
    <property type="entry name" value="Ank"/>
    <property type="match status" value="1"/>
</dbReference>
<dbReference type="SUPFAM" id="SSF52151">
    <property type="entry name" value="FabD/lysophospholipase-like"/>
    <property type="match status" value="1"/>
</dbReference>
<dbReference type="Pfam" id="PF01734">
    <property type="entry name" value="Patatin"/>
    <property type="match status" value="1"/>
</dbReference>
<feature type="active site" description="Nucleophile" evidence="8">
    <location>
        <position position="502"/>
    </location>
</feature>
<dbReference type="CDD" id="cd07212">
    <property type="entry name" value="Pat_PNPLA9"/>
    <property type="match status" value="1"/>
</dbReference>
<evidence type="ECO:0000256" key="3">
    <source>
        <dbReference type="ARBA" id="ARBA00022801"/>
    </source>
</evidence>
<dbReference type="GO" id="GO:0052816">
    <property type="term" value="F:long-chain fatty acyl-CoA hydrolase activity"/>
    <property type="evidence" value="ECO:0007669"/>
    <property type="project" value="TreeGrafter"/>
</dbReference>
<dbReference type="PANTHER" id="PTHR24139">
    <property type="entry name" value="CALCIUM-INDEPENDENT PHOSPHOLIPASE A2"/>
    <property type="match status" value="1"/>
</dbReference>
<reference evidence="10" key="2">
    <citation type="submission" date="2025-09" db="UniProtKB">
        <authorList>
            <consortium name="Ensembl"/>
        </authorList>
    </citation>
    <scope>IDENTIFICATION</scope>
</reference>
<feature type="short sequence motif" description="GXSXG" evidence="8">
    <location>
        <begin position="500"/>
        <end position="504"/>
    </location>
</feature>
<evidence type="ECO:0000313" key="10">
    <source>
        <dbReference type="Ensembl" id="ENSSTUP00000062108.1"/>
    </source>
</evidence>
<evidence type="ECO:0000256" key="7">
    <source>
        <dbReference type="PROSITE-ProRule" id="PRU00023"/>
    </source>
</evidence>
<keyword evidence="5 8" id="KW-0443">Lipid metabolism</keyword>
<dbReference type="Gene3D" id="3.40.1090.10">
    <property type="entry name" value="Cytosolic phospholipase A2 catalytic domain"/>
    <property type="match status" value="1"/>
</dbReference>
<protein>
    <recommendedName>
        <fullName evidence="1">phospholipase A2</fullName>
        <ecNumber evidence="1">3.1.1.4</ecNumber>
    </recommendedName>
</protein>
<proteinExistence type="predicted"/>
<evidence type="ECO:0000313" key="11">
    <source>
        <dbReference type="Proteomes" id="UP000472277"/>
    </source>
</evidence>
<dbReference type="GO" id="GO:0016042">
    <property type="term" value="P:lipid catabolic process"/>
    <property type="evidence" value="ECO:0007669"/>
    <property type="project" value="UniProtKB-UniRule"/>
</dbReference>